<protein>
    <submittedName>
        <fullName evidence="6">TetR/AcrR family transcriptional regulator</fullName>
    </submittedName>
</protein>
<dbReference type="PRINTS" id="PR00455">
    <property type="entry name" value="HTHTETR"/>
</dbReference>
<dbReference type="RefSeq" id="WP_254569258.1">
    <property type="nucleotide sequence ID" value="NZ_CP098502.1"/>
</dbReference>
<proteinExistence type="predicted"/>
<dbReference type="InterPro" id="IPR036271">
    <property type="entry name" value="Tet_transcr_reg_TetR-rel_C_sf"/>
</dbReference>
<evidence type="ECO:0000256" key="1">
    <source>
        <dbReference type="ARBA" id="ARBA00023015"/>
    </source>
</evidence>
<dbReference type="InterPro" id="IPR009057">
    <property type="entry name" value="Homeodomain-like_sf"/>
</dbReference>
<dbReference type="Pfam" id="PF00440">
    <property type="entry name" value="TetR_N"/>
    <property type="match status" value="1"/>
</dbReference>
<evidence type="ECO:0000259" key="5">
    <source>
        <dbReference type="PROSITE" id="PS50977"/>
    </source>
</evidence>
<evidence type="ECO:0000256" key="3">
    <source>
        <dbReference type="ARBA" id="ARBA00023163"/>
    </source>
</evidence>
<dbReference type="EMBL" id="CP098502">
    <property type="protein sequence ID" value="UTI62521.1"/>
    <property type="molecule type" value="Genomic_DNA"/>
</dbReference>
<name>A0ABY5DNT3_9ACTN</name>
<keyword evidence="7" id="KW-1185">Reference proteome</keyword>
<evidence type="ECO:0000313" key="7">
    <source>
        <dbReference type="Proteomes" id="UP001056035"/>
    </source>
</evidence>
<keyword evidence="2 4" id="KW-0238">DNA-binding</keyword>
<keyword evidence="3" id="KW-0804">Transcription</keyword>
<dbReference type="Gene3D" id="1.10.357.10">
    <property type="entry name" value="Tetracycline Repressor, domain 2"/>
    <property type="match status" value="1"/>
</dbReference>
<accession>A0ABY5DNT3</accession>
<evidence type="ECO:0000256" key="2">
    <source>
        <dbReference type="ARBA" id="ARBA00023125"/>
    </source>
</evidence>
<keyword evidence="1" id="KW-0805">Transcription regulation</keyword>
<dbReference type="Proteomes" id="UP001056035">
    <property type="component" value="Chromosome"/>
</dbReference>
<dbReference type="PANTHER" id="PTHR30055">
    <property type="entry name" value="HTH-TYPE TRANSCRIPTIONAL REGULATOR RUTR"/>
    <property type="match status" value="1"/>
</dbReference>
<reference evidence="6 7" key="1">
    <citation type="submission" date="2022-06" db="EMBL/GenBank/DDBJ databases">
        <title>Paraconexibacter antarcticus.</title>
        <authorList>
            <person name="Kim C.S."/>
        </authorList>
    </citation>
    <scope>NUCLEOTIDE SEQUENCE [LARGE SCALE GENOMIC DNA]</scope>
    <source>
        <strain evidence="6 7">02-257</strain>
    </source>
</reference>
<dbReference type="SUPFAM" id="SSF46689">
    <property type="entry name" value="Homeodomain-like"/>
    <property type="match status" value="1"/>
</dbReference>
<dbReference type="InterPro" id="IPR001647">
    <property type="entry name" value="HTH_TetR"/>
</dbReference>
<organism evidence="6 7">
    <name type="scientific">Paraconexibacter antarcticus</name>
    <dbReference type="NCBI Taxonomy" id="2949664"/>
    <lineage>
        <taxon>Bacteria</taxon>
        <taxon>Bacillati</taxon>
        <taxon>Actinomycetota</taxon>
        <taxon>Thermoleophilia</taxon>
        <taxon>Solirubrobacterales</taxon>
        <taxon>Paraconexibacteraceae</taxon>
        <taxon>Paraconexibacter</taxon>
    </lineage>
</organism>
<dbReference type="InterPro" id="IPR050109">
    <property type="entry name" value="HTH-type_TetR-like_transc_reg"/>
</dbReference>
<dbReference type="PANTHER" id="PTHR30055:SF234">
    <property type="entry name" value="HTH-TYPE TRANSCRIPTIONAL REGULATOR BETI"/>
    <property type="match status" value="1"/>
</dbReference>
<feature type="domain" description="HTH tetR-type" evidence="5">
    <location>
        <begin position="12"/>
        <end position="72"/>
    </location>
</feature>
<feature type="DNA-binding region" description="H-T-H motif" evidence="4">
    <location>
        <begin position="35"/>
        <end position="54"/>
    </location>
</feature>
<evidence type="ECO:0000256" key="4">
    <source>
        <dbReference type="PROSITE-ProRule" id="PRU00335"/>
    </source>
</evidence>
<gene>
    <name evidence="6" type="ORF">NBH00_14235</name>
</gene>
<dbReference type="SUPFAM" id="SSF48498">
    <property type="entry name" value="Tetracyclin repressor-like, C-terminal domain"/>
    <property type="match status" value="1"/>
</dbReference>
<evidence type="ECO:0000313" key="6">
    <source>
        <dbReference type="EMBL" id="UTI62521.1"/>
    </source>
</evidence>
<sequence>MSPPRAAAALRRERERDLVAATRALFDERGMLDAPIEEIARAVGIARGLIYRQFSSKEELFVLTVTNYLDELEGLLGDAPTSSEGAPADVLAARIEIFARFCLRYPAFQDNVLSLMHRPAKALHDIVSEAIWLRLGQGMAACIDPLAQALRAGVDDGTFTAVDDPEYTANILWTQTLGAMHLARIAVGVRRTGEGAPALFTVDPADVVATCVASALASAGVSLRVRE</sequence>
<dbReference type="Gene3D" id="1.10.10.60">
    <property type="entry name" value="Homeodomain-like"/>
    <property type="match status" value="1"/>
</dbReference>
<dbReference type="PROSITE" id="PS50977">
    <property type="entry name" value="HTH_TETR_2"/>
    <property type="match status" value="1"/>
</dbReference>